<protein>
    <submittedName>
        <fullName evidence="2">Imidazoleglycerol-phosphate dehydratase</fullName>
        <ecNumber evidence="2">4.2.1.19</ecNumber>
    </submittedName>
</protein>
<accession>A0A6J4NMJ1</accession>
<feature type="compositionally biased region" description="Basic and acidic residues" evidence="1">
    <location>
        <begin position="17"/>
        <end position="29"/>
    </location>
</feature>
<name>A0A6J4NMJ1_9BURK</name>
<feature type="non-terminal residue" evidence="2">
    <location>
        <position position="173"/>
    </location>
</feature>
<feature type="non-terminal residue" evidence="2">
    <location>
        <position position="1"/>
    </location>
</feature>
<evidence type="ECO:0000256" key="1">
    <source>
        <dbReference type="SAM" id="MobiDB-lite"/>
    </source>
</evidence>
<dbReference type="GO" id="GO:0004424">
    <property type="term" value="F:imidazoleglycerol-phosphate dehydratase activity"/>
    <property type="evidence" value="ECO:0007669"/>
    <property type="project" value="UniProtKB-EC"/>
</dbReference>
<feature type="compositionally biased region" description="Basic residues" evidence="1">
    <location>
        <begin position="36"/>
        <end position="52"/>
    </location>
</feature>
<keyword evidence="2" id="KW-0456">Lyase</keyword>
<dbReference type="EC" id="4.2.1.19" evidence="2"/>
<proteinExistence type="predicted"/>
<sequence>HRPGQAGHRHRLFRPHAGPDRPPRADRPGHPGPGRPAHRRPSHGGRRRHHARAGCGEGRGRQEGPPPLRPRLRAARRGAFAGGDRFLGAPRPGHERAVQERNDRNVRQPAGARVLPGVRQPRLRHLAHRQLAWGERPPPVRNRLQGLRTGASGCGRDGPACRRLDPVHQGVPL</sequence>
<reference evidence="2" key="1">
    <citation type="submission" date="2020-02" db="EMBL/GenBank/DDBJ databases">
        <authorList>
            <person name="Meier V. D."/>
        </authorList>
    </citation>
    <scope>NUCLEOTIDE SEQUENCE</scope>
    <source>
        <strain evidence="2">AVDCRST_MAG51</strain>
    </source>
</reference>
<gene>
    <name evidence="2" type="ORF">AVDCRST_MAG51-351</name>
</gene>
<feature type="compositionally biased region" description="Low complexity" evidence="1">
    <location>
        <begin position="77"/>
        <end position="89"/>
    </location>
</feature>
<feature type="compositionally biased region" description="Basic and acidic residues" evidence="1">
    <location>
        <begin position="92"/>
        <end position="106"/>
    </location>
</feature>
<feature type="compositionally biased region" description="Basic residues" evidence="1">
    <location>
        <begin position="1"/>
        <end position="14"/>
    </location>
</feature>
<dbReference type="EMBL" id="CADCUX010000087">
    <property type="protein sequence ID" value="CAA9390242.1"/>
    <property type="molecule type" value="Genomic_DNA"/>
</dbReference>
<evidence type="ECO:0000313" key="2">
    <source>
        <dbReference type="EMBL" id="CAA9390242.1"/>
    </source>
</evidence>
<dbReference type="AlphaFoldDB" id="A0A6J4NMJ1"/>
<feature type="region of interest" description="Disordered" evidence="1">
    <location>
        <begin position="1"/>
        <end position="111"/>
    </location>
</feature>
<organism evidence="2">
    <name type="scientific">uncultured Ramlibacter sp</name>
    <dbReference type="NCBI Taxonomy" id="260755"/>
    <lineage>
        <taxon>Bacteria</taxon>
        <taxon>Pseudomonadati</taxon>
        <taxon>Pseudomonadota</taxon>
        <taxon>Betaproteobacteria</taxon>
        <taxon>Burkholderiales</taxon>
        <taxon>Comamonadaceae</taxon>
        <taxon>Ramlibacter</taxon>
        <taxon>environmental samples</taxon>
    </lineage>
</organism>